<sequence>MKIGEFAERNQVTAKMLRHYDEIGLLKPSTIDPHTQYRSYEPEQAQALNWIIILKNLGFSLSEIKEVLSGPIETETIIRRLVRKRIEIASALNEQIQKKIAIDRLIAILEKEGFRMENHIHLINIDQASVHEIKKNIPNMEMFLEAATSITDACDENDSTAVLRLDLCHFKQINDELGFDVGDQVIVACYRIIEAASRSGFGQAAIGRAYGDEFVVFARAGYGELQQTAQAIIDAMASHDYSSLGCNRAIGCYIGGMTGRPKTIADIRNMIDDSSEVVERARRTGPNSIAIEAFRI</sequence>
<evidence type="ECO:0000259" key="2">
    <source>
        <dbReference type="PROSITE" id="PS50887"/>
    </source>
</evidence>
<dbReference type="GO" id="GO:0003677">
    <property type="term" value="F:DNA binding"/>
    <property type="evidence" value="ECO:0007669"/>
    <property type="project" value="UniProtKB-KW"/>
</dbReference>
<dbReference type="SMART" id="SM00422">
    <property type="entry name" value="HTH_MERR"/>
    <property type="match status" value="1"/>
</dbReference>
<evidence type="ECO:0000313" key="5">
    <source>
        <dbReference type="Proteomes" id="UP000479114"/>
    </source>
</evidence>
<evidence type="ECO:0000256" key="1">
    <source>
        <dbReference type="ARBA" id="ARBA00023125"/>
    </source>
</evidence>
<dbReference type="SUPFAM" id="SSF46955">
    <property type="entry name" value="Putative DNA-binding domain"/>
    <property type="match status" value="1"/>
</dbReference>
<dbReference type="PANTHER" id="PTHR30204:SF97">
    <property type="entry name" value="MERR FAMILY REGULATORY PROTEIN"/>
    <property type="match status" value="1"/>
</dbReference>
<dbReference type="RefSeq" id="WP_162639738.1">
    <property type="nucleotide sequence ID" value="NZ_CP048286.1"/>
</dbReference>
<evidence type="ECO:0000259" key="3">
    <source>
        <dbReference type="PROSITE" id="PS50937"/>
    </source>
</evidence>
<feature type="domain" description="GGDEF" evidence="2">
    <location>
        <begin position="158"/>
        <end position="294"/>
    </location>
</feature>
<dbReference type="PROSITE" id="PS50937">
    <property type="entry name" value="HTH_MERR_2"/>
    <property type="match status" value="1"/>
</dbReference>
<dbReference type="Pfam" id="PF13411">
    <property type="entry name" value="MerR_1"/>
    <property type="match status" value="1"/>
</dbReference>
<accession>A0A6C0NXJ7</accession>
<name>A0A6C0NXJ7_9BACL</name>
<dbReference type="Pfam" id="PF00990">
    <property type="entry name" value="GGDEF"/>
    <property type="match status" value="1"/>
</dbReference>
<dbReference type="InterPro" id="IPR000551">
    <property type="entry name" value="MerR-type_HTH_dom"/>
</dbReference>
<gene>
    <name evidence="4" type="ORF">GZH47_08730</name>
</gene>
<dbReference type="Gene3D" id="3.30.70.270">
    <property type="match status" value="1"/>
</dbReference>
<feature type="domain" description="HTH merR-type" evidence="3">
    <location>
        <begin position="1"/>
        <end position="70"/>
    </location>
</feature>
<dbReference type="InterPro" id="IPR043128">
    <property type="entry name" value="Rev_trsase/Diguanyl_cyclase"/>
</dbReference>
<proteinExistence type="predicted"/>
<protein>
    <submittedName>
        <fullName evidence="4">Diguanylate cyclase</fullName>
    </submittedName>
</protein>
<dbReference type="InterPro" id="IPR009061">
    <property type="entry name" value="DNA-bd_dom_put_sf"/>
</dbReference>
<dbReference type="KEGG" id="prz:GZH47_08730"/>
<dbReference type="Proteomes" id="UP000479114">
    <property type="component" value="Chromosome"/>
</dbReference>
<dbReference type="NCBIfam" id="TIGR00254">
    <property type="entry name" value="GGDEF"/>
    <property type="match status" value="1"/>
</dbReference>
<dbReference type="InterPro" id="IPR000160">
    <property type="entry name" value="GGDEF_dom"/>
</dbReference>
<dbReference type="AlphaFoldDB" id="A0A6C0NXJ7"/>
<reference evidence="4 5" key="1">
    <citation type="submission" date="2020-02" db="EMBL/GenBank/DDBJ databases">
        <title>Paenibacillus sp. nov., isolated from rhizosphere soil of tomato.</title>
        <authorList>
            <person name="Weon H.-Y."/>
            <person name="Lee S.A."/>
        </authorList>
    </citation>
    <scope>NUCLEOTIDE SEQUENCE [LARGE SCALE GENOMIC DNA]</scope>
    <source>
        <strain evidence="4 5">14171R-81</strain>
    </source>
</reference>
<evidence type="ECO:0000313" key="4">
    <source>
        <dbReference type="EMBL" id="QHW30929.1"/>
    </source>
</evidence>
<keyword evidence="1" id="KW-0238">DNA-binding</keyword>
<organism evidence="4 5">
    <name type="scientific">Paenibacillus rhizovicinus</name>
    <dbReference type="NCBI Taxonomy" id="2704463"/>
    <lineage>
        <taxon>Bacteria</taxon>
        <taxon>Bacillati</taxon>
        <taxon>Bacillota</taxon>
        <taxon>Bacilli</taxon>
        <taxon>Bacillales</taxon>
        <taxon>Paenibacillaceae</taxon>
        <taxon>Paenibacillus</taxon>
    </lineage>
</organism>
<dbReference type="Gene3D" id="1.10.1660.10">
    <property type="match status" value="1"/>
</dbReference>
<keyword evidence="5" id="KW-1185">Reference proteome</keyword>
<dbReference type="PANTHER" id="PTHR30204">
    <property type="entry name" value="REDOX-CYCLING DRUG-SENSING TRANSCRIPTIONAL ACTIVATOR SOXR"/>
    <property type="match status" value="1"/>
</dbReference>
<dbReference type="GO" id="GO:0003700">
    <property type="term" value="F:DNA-binding transcription factor activity"/>
    <property type="evidence" value="ECO:0007669"/>
    <property type="project" value="InterPro"/>
</dbReference>
<dbReference type="InterPro" id="IPR047057">
    <property type="entry name" value="MerR_fam"/>
</dbReference>
<dbReference type="EMBL" id="CP048286">
    <property type="protein sequence ID" value="QHW30929.1"/>
    <property type="molecule type" value="Genomic_DNA"/>
</dbReference>
<dbReference type="SMART" id="SM00267">
    <property type="entry name" value="GGDEF"/>
    <property type="match status" value="1"/>
</dbReference>
<dbReference type="PROSITE" id="PS50887">
    <property type="entry name" value="GGDEF"/>
    <property type="match status" value="1"/>
</dbReference>
<dbReference type="InterPro" id="IPR029787">
    <property type="entry name" value="Nucleotide_cyclase"/>
</dbReference>
<dbReference type="SUPFAM" id="SSF55073">
    <property type="entry name" value="Nucleotide cyclase"/>
    <property type="match status" value="1"/>
</dbReference>